<dbReference type="Pfam" id="PF00952">
    <property type="entry name" value="Bunya_nucleocap"/>
    <property type="match status" value="1"/>
</dbReference>
<organism evidence="1">
    <name type="scientific">Buffalo Bayou virus</name>
    <dbReference type="NCBI Taxonomy" id="2651592"/>
    <lineage>
        <taxon>Viruses</taxon>
        <taxon>Riboviria</taxon>
        <taxon>Orthornavirae</taxon>
        <taxon>Negarnaviricota</taxon>
        <taxon>Polyploviricotina</taxon>
        <taxon>Bunyaviricetes</taxon>
        <taxon>Elliovirales</taxon>
        <taxon>Hantaviridae</taxon>
        <taxon>Mammantavirinae</taxon>
        <taxon>Orthohantavirus</taxon>
    </lineage>
</organism>
<protein>
    <submittedName>
        <fullName evidence="1">Nucleoprotein</fullName>
    </submittedName>
</protein>
<dbReference type="Gene3D" id="1.10.472.180">
    <property type="entry name" value="Bunyavirus nucleocapsid (N) protein, C-terminal domain"/>
    <property type="match status" value="1"/>
</dbReference>
<name>A0A5P8HZJ9_9VIRU</name>
<keyword evidence="1" id="KW-0543">Viral nucleoprotein</keyword>
<proteinExistence type="predicted"/>
<sequence>MTSFDFDINIENGIGTYKFDECYNTFLTKYQLDRDTCQKLVFKLKDMRTLIKEKQKDAKIVINGKELIVKKPGKLQDDEVNTRRLSAYITTYIFQRKLDCVNPIAESKGYSKDNAKLYWSFMPGTYMNPDDFGLNPAAICLLECKNESDVNVFFDRCLRIRFKNGKSVYDMVNGDEDMFTGLMTQISNAKKEVVTSNSYLRKTLIKSLMSQVKAIANRENK</sequence>
<dbReference type="InterPro" id="IPR043011">
    <property type="entry name" value="Bunya_nucleocap_C"/>
</dbReference>
<dbReference type="EMBL" id="MK037471">
    <property type="protein sequence ID" value="QFQ60708.1"/>
    <property type="molecule type" value="Viral_cRNA"/>
</dbReference>
<dbReference type="GO" id="GO:0019013">
    <property type="term" value="C:viral nucleocapsid"/>
    <property type="evidence" value="ECO:0007669"/>
    <property type="project" value="UniProtKB-KW"/>
</dbReference>
<dbReference type="InterPro" id="IPR001784">
    <property type="entry name" value="Bunya_nucleocap"/>
</dbReference>
<reference evidence="1" key="1">
    <citation type="submission" date="2018-10" db="EMBL/GenBank/DDBJ databases">
        <title>Characterization of three novel viruses in the families Nyamiviridae, Orthomyxoviridae and Peribunyaviridae isolate from birds during West Nile virus surveillance in Harris county, Texas.</title>
        <authorList>
            <person name="Tesh R.B."/>
            <person name="Guzman H."/>
            <person name="Nunes M.R.T."/>
            <person name="Contreras-Gutierrez M.A."/>
            <person name="Renya M."/>
            <person name="Popov V.L."/>
            <person name="Travassos A.P.A."/>
            <person name="Souza W.Marciel."/>
            <person name="da Silva S.Patroca."/>
            <person name="Widen S."/>
            <person name="Wood T."/>
            <person name="Vela J."/>
            <person name="Salvato V."/>
            <person name="Bueno R."/>
            <person name="Vasilakis N."/>
        </authorList>
    </citation>
    <scope>NUCLEOTIDE SEQUENCE</scope>
    <source>
        <strain evidence="1">Bbv-1</strain>
    </source>
</reference>
<keyword evidence="1" id="KW-0946">Virion</keyword>
<accession>A0A5P8HZJ9</accession>
<evidence type="ECO:0000313" key="1">
    <source>
        <dbReference type="EMBL" id="QFQ60708.1"/>
    </source>
</evidence>